<dbReference type="InterPro" id="IPR034074">
    <property type="entry name" value="Y4bN_pept_dom"/>
</dbReference>
<dbReference type="PRINTS" id="PR00723">
    <property type="entry name" value="SUBTILISIN"/>
</dbReference>
<dbReference type="GO" id="GO:0006508">
    <property type="term" value="P:proteolysis"/>
    <property type="evidence" value="ECO:0007669"/>
    <property type="project" value="UniProtKB-KW"/>
</dbReference>
<dbReference type="Proteomes" id="UP000304840">
    <property type="component" value="Chromosome"/>
</dbReference>
<reference evidence="5 6" key="2">
    <citation type="submission" date="2019-05" db="EMBL/GenBank/DDBJ databases">
        <authorList>
            <person name="Ravantti J.J."/>
        </authorList>
    </citation>
    <scope>NUCLEOTIDE SEQUENCE [LARGE SCALE GENOMIC DNA]</scope>
    <source>
        <strain evidence="5 6">B185</strain>
    </source>
</reference>
<dbReference type="InterPro" id="IPR000209">
    <property type="entry name" value="Peptidase_S8/S53_dom"/>
</dbReference>
<evidence type="ECO:0000256" key="3">
    <source>
        <dbReference type="ARBA" id="ARBA00022825"/>
    </source>
</evidence>
<evidence type="ECO:0000313" key="5">
    <source>
        <dbReference type="EMBL" id="AMO20140.1"/>
    </source>
</evidence>
<keyword evidence="1" id="KW-0645">Protease</keyword>
<dbReference type="EMBL" id="CP010992">
    <property type="protein sequence ID" value="AMO20140.1"/>
    <property type="molecule type" value="Genomic_DNA"/>
</dbReference>
<accession>A0AAI8CG79</accession>
<keyword evidence="2" id="KW-0378">Hydrolase</keyword>
<evidence type="ECO:0000256" key="1">
    <source>
        <dbReference type="ARBA" id="ARBA00022670"/>
    </source>
</evidence>
<dbReference type="AlphaFoldDB" id="A0AAI8CG79"/>
<protein>
    <submittedName>
        <fullName evidence="5">S8 family peptidase</fullName>
    </submittedName>
</protein>
<sequence length="815" mass="92504">MPNKKHLRLLSEQQLEKVIRMKFSPFYVKENEEEEEESKNYYHVAQTLRIDRERFFANLAMKNDRRSKTLNVPHYIDHVLFTFQGQFVISDFFKIYYNNFGLEAVAFYDFGKKGLFAIIDRVKFKVFLNEVHKFIQKELEHKTELEYENYVLYIASFKLLQIREIVKFRLDQMQGLVYLSLMNVPLNYRLKTDILKRLFTYLDDKSIVFKFDEPNDRLELNNPTPEILQEIIENFDIIESATNSAFTTVRPGEFNTVTREQGINIVNANEDLPIIGIIDTGISSTSAIAPLLINDRTFTLNGDPFIDTANFQRNGHGTPVAGLATLGKINHLNKLNQDVIADAKALSIKISNSGTGFISEIELVNMLYEVKVKYPQIKIFTLTTCYDRHKTTNETFSDYTFLLDKFAYETDSLIFICTANNNDAINDNSSYDLGYFHSEKTNICTPADSMNNLTVGAAADNIANGPFCGIADGKEFPSLFSRKGNIDLSLIFSRNKSNKNYFKPDVIESGGDLGYYNATSLDYMDDAMIDLISARPEIGLFKDVGTSFSTPLVANIAAKIQKQYPELHPQTIKALIINSASLNKIPFDASVSKLKNRVAGHGYIDNFKSLFSNENSATLILEDNICDDKLKVYPINFPQYLTQTDLGKQRGIVKVTATLCFSFLPLKNNQLSYNPIHIAFSIFKNHEAKDIIKSNVEVDSKLKAGLTWSQNGRYKSKPIPYANTQKLELNVNVSDLVNEENTFKLAVHCLVTDQIIGELPAGYPKEFPFSLVINIEETTRNQTGLLYDEIQVVNNLEVIGDLDADTTIEIDSLDV</sequence>
<gene>
    <name evidence="5" type="ORF">UN65_07140</name>
</gene>
<reference evidence="6" key="1">
    <citation type="submission" date="2016-03" db="EMBL/GenBank/DDBJ databases">
        <title>Flavobacterium columnare strain B185, complete genome.</title>
        <authorList>
            <person name="Sundberg L.-R."/>
            <person name="Papponen P."/>
            <person name="Laanto E."/>
        </authorList>
    </citation>
    <scope>NUCLEOTIDE SEQUENCE [LARGE SCALE GENOMIC DNA]</scope>
    <source>
        <strain evidence="6">B185</strain>
    </source>
</reference>
<feature type="domain" description="Peptidase S8/S53" evidence="4">
    <location>
        <begin position="274"/>
        <end position="588"/>
    </location>
</feature>
<dbReference type="InterPro" id="IPR036852">
    <property type="entry name" value="Peptidase_S8/S53_dom_sf"/>
</dbReference>
<evidence type="ECO:0000256" key="2">
    <source>
        <dbReference type="ARBA" id="ARBA00022801"/>
    </source>
</evidence>
<evidence type="ECO:0000313" key="6">
    <source>
        <dbReference type="Proteomes" id="UP000304840"/>
    </source>
</evidence>
<evidence type="ECO:0000259" key="4">
    <source>
        <dbReference type="Pfam" id="PF00082"/>
    </source>
</evidence>
<dbReference type="CDD" id="cd04847">
    <property type="entry name" value="Peptidases_S8_Subtilisin_like_2"/>
    <property type="match status" value="1"/>
</dbReference>
<dbReference type="SUPFAM" id="SSF52743">
    <property type="entry name" value="Subtilisin-like"/>
    <property type="match status" value="1"/>
</dbReference>
<dbReference type="GO" id="GO:0004252">
    <property type="term" value="F:serine-type endopeptidase activity"/>
    <property type="evidence" value="ECO:0007669"/>
    <property type="project" value="InterPro"/>
</dbReference>
<keyword evidence="3" id="KW-0720">Serine protease</keyword>
<name>A0AAI8CG79_9FLAO</name>
<dbReference type="InterPro" id="IPR015500">
    <property type="entry name" value="Peptidase_S8_subtilisin-rel"/>
</dbReference>
<dbReference type="Pfam" id="PF00082">
    <property type="entry name" value="Peptidase_S8"/>
    <property type="match status" value="1"/>
</dbReference>
<dbReference type="Gene3D" id="3.40.50.200">
    <property type="entry name" value="Peptidase S8/S53 domain"/>
    <property type="match status" value="1"/>
</dbReference>
<organism evidence="5 6">
    <name type="scientific">Flavobacterium columnare</name>
    <dbReference type="NCBI Taxonomy" id="996"/>
    <lineage>
        <taxon>Bacteria</taxon>
        <taxon>Pseudomonadati</taxon>
        <taxon>Bacteroidota</taxon>
        <taxon>Flavobacteriia</taxon>
        <taxon>Flavobacteriales</taxon>
        <taxon>Flavobacteriaceae</taxon>
        <taxon>Flavobacterium</taxon>
    </lineage>
</organism>
<dbReference type="RefSeq" id="WP_138425248.1">
    <property type="nucleotide sequence ID" value="NZ_CP010992.1"/>
</dbReference>
<proteinExistence type="predicted"/>